<dbReference type="RefSeq" id="WP_121368341.1">
    <property type="nucleotide sequence ID" value="NZ_RBKS01000001.1"/>
</dbReference>
<feature type="domain" description="NERD" evidence="2">
    <location>
        <begin position="54"/>
        <end position="162"/>
    </location>
</feature>
<dbReference type="PROSITE" id="PS50965">
    <property type="entry name" value="NERD"/>
    <property type="match status" value="1"/>
</dbReference>
<organism evidence="3 4">
    <name type="scientific">Frondihabitans australicus</name>
    <dbReference type="NCBI Taxonomy" id="386892"/>
    <lineage>
        <taxon>Bacteria</taxon>
        <taxon>Bacillati</taxon>
        <taxon>Actinomycetota</taxon>
        <taxon>Actinomycetes</taxon>
        <taxon>Micrococcales</taxon>
        <taxon>Microbacteriaceae</taxon>
        <taxon>Frondihabitans</taxon>
    </lineage>
</organism>
<evidence type="ECO:0000256" key="1">
    <source>
        <dbReference type="SAM" id="MobiDB-lite"/>
    </source>
</evidence>
<dbReference type="Pfam" id="PF08378">
    <property type="entry name" value="NERD"/>
    <property type="match status" value="1"/>
</dbReference>
<proteinExistence type="predicted"/>
<dbReference type="OrthoDB" id="4246706at2"/>
<evidence type="ECO:0000313" key="3">
    <source>
        <dbReference type="EMBL" id="RKR73479.1"/>
    </source>
</evidence>
<dbReference type="AlphaFoldDB" id="A0A495IC30"/>
<evidence type="ECO:0000259" key="2">
    <source>
        <dbReference type="PROSITE" id="PS50965"/>
    </source>
</evidence>
<evidence type="ECO:0000313" key="4">
    <source>
        <dbReference type="Proteomes" id="UP000280008"/>
    </source>
</evidence>
<comment type="caution">
    <text evidence="3">The sequence shown here is derived from an EMBL/GenBank/DDBJ whole genome shotgun (WGS) entry which is preliminary data.</text>
</comment>
<sequence>MGNDGAGTAGGSAQREYERRRANDEAKLRAEWGRFGGIAVALSNEKQSTRAWASGANGERIVGARLDAMASETVRVLHDRRIPGSRANIDHVVVTPAGVWVVDAKRYKDQRPALVAEGGILRRRIEKLVVGRRDQTKLVDGVLGQVARVSSVVGDQVPVRGMLCFVEADWPLFGGSFAVRGVDVVWPKKMVAGIGRAVGVGVDVTAVSNCLRRAFHAA</sequence>
<protein>
    <submittedName>
        <fullName evidence="3">Nuclease-like protein</fullName>
    </submittedName>
</protein>
<dbReference type="EMBL" id="RBKS01000001">
    <property type="protein sequence ID" value="RKR73479.1"/>
    <property type="molecule type" value="Genomic_DNA"/>
</dbReference>
<dbReference type="InterPro" id="IPR011528">
    <property type="entry name" value="NERD"/>
</dbReference>
<dbReference type="Proteomes" id="UP000280008">
    <property type="component" value="Unassembled WGS sequence"/>
</dbReference>
<gene>
    <name evidence="3" type="ORF">C8E83_0572</name>
</gene>
<feature type="compositionally biased region" description="Gly residues" evidence="1">
    <location>
        <begin position="1"/>
        <end position="10"/>
    </location>
</feature>
<reference evidence="3 4" key="1">
    <citation type="submission" date="2018-10" db="EMBL/GenBank/DDBJ databases">
        <title>Sequencing the genomes of 1000 actinobacteria strains.</title>
        <authorList>
            <person name="Klenk H.-P."/>
        </authorList>
    </citation>
    <scope>NUCLEOTIDE SEQUENCE [LARGE SCALE GENOMIC DNA]</scope>
    <source>
        <strain evidence="3 4">DSM 17894</strain>
    </source>
</reference>
<accession>A0A495IC30</accession>
<feature type="region of interest" description="Disordered" evidence="1">
    <location>
        <begin position="1"/>
        <end position="22"/>
    </location>
</feature>
<name>A0A495IC30_9MICO</name>
<keyword evidence="4" id="KW-1185">Reference proteome</keyword>